<dbReference type="EMBL" id="FQZB01000003">
    <property type="protein sequence ID" value="SHI33167.1"/>
    <property type="molecule type" value="Genomic_DNA"/>
</dbReference>
<reference evidence="1 2" key="1">
    <citation type="submission" date="2016-11" db="EMBL/GenBank/DDBJ databases">
        <authorList>
            <person name="Jaros S."/>
            <person name="Januszkiewicz K."/>
            <person name="Wedrychowicz H."/>
        </authorList>
    </citation>
    <scope>NUCLEOTIDE SEQUENCE [LARGE SCALE GENOMIC DNA]</scope>
    <source>
        <strain evidence="1 2">DSM 21758</strain>
    </source>
</reference>
<name>A0A1M6A9P8_9CLOT</name>
<keyword evidence="2" id="KW-1185">Reference proteome</keyword>
<sequence>MNSVSRKKKEKIRSLLSKELNEKNFYNISIDNCIFEINRDWEEIFIPLLEESECDYYGNYEGTDENLRNSLNGFENDVFALYPFNEDKPDENVNFVYKPIRFALRWNSYPLMDAFMNMELNLEEYKEIIDDCMKSLKEK</sequence>
<organism evidence="1 2">
    <name type="scientific">Clostridium cavendishii DSM 21758</name>
    <dbReference type="NCBI Taxonomy" id="1121302"/>
    <lineage>
        <taxon>Bacteria</taxon>
        <taxon>Bacillati</taxon>
        <taxon>Bacillota</taxon>
        <taxon>Clostridia</taxon>
        <taxon>Eubacteriales</taxon>
        <taxon>Clostridiaceae</taxon>
        <taxon>Clostridium</taxon>
    </lineage>
</organism>
<gene>
    <name evidence="1" type="ORF">SAMN02745163_00024</name>
</gene>
<dbReference type="RefSeq" id="WP_072984062.1">
    <property type="nucleotide sequence ID" value="NZ_FQZB01000003.1"/>
</dbReference>
<protein>
    <submittedName>
        <fullName evidence="1">Uncharacterized protein</fullName>
    </submittedName>
</protein>
<accession>A0A1M6A9P8</accession>
<evidence type="ECO:0000313" key="2">
    <source>
        <dbReference type="Proteomes" id="UP000184310"/>
    </source>
</evidence>
<dbReference type="STRING" id="1121302.SAMN02745163_00024"/>
<evidence type="ECO:0000313" key="1">
    <source>
        <dbReference type="EMBL" id="SHI33167.1"/>
    </source>
</evidence>
<proteinExistence type="predicted"/>
<dbReference type="AlphaFoldDB" id="A0A1M6A9P8"/>
<dbReference type="Proteomes" id="UP000184310">
    <property type="component" value="Unassembled WGS sequence"/>
</dbReference>